<dbReference type="InterPro" id="IPR046528">
    <property type="entry name" value="DUF6593"/>
</dbReference>
<protein>
    <recommendedName>
        <fullName evidence="1">DUF6593 domain-containing protein</fullName>
    </recommendedName>
</protein>
<reference evidence="2 3" key="1">
    <citation type="submission" date="2014-04" db="EMBL/GenBank/DDBJ databases">
        <authorList>
            <consortium name="DOE Joint Genome Institute"/>
            <person name="Kuo A."/>
            <person name="Kohler A."/>
            <person name="Nagy L.G."/>
            <person name="Floudas D."/>
            <person name="Copeland A."/>
            <person name="Barry K.W."/>
            <person name="Cichocki N."/>
            <person name="Veneault-Fourrey C."/>
            <person name="LaButti K."/>
            <person name="Lindquist E.A."/>
            <person name="Lipzen A."/>
            <person name="Lundell T."/>
            <person name="Morin E."/>
            <person name="Murat C."/>
            <person name="Sun H."/>
            <person name="Tunlid A."/>
            <person name="Henrissat B."/>
            <person name="Grigoriev I.V."/>
            <person name="Hibbett D.S."/>
            <person name="Martin F."/>
            <person name="Nordberg H.P."/>
            <person name="Cantor M.N."/>
            <person name="Hua S.X."/>
        </authorList>
    </citation>
    <scope>NUCLEOTIDE SEQUENCE [LARGE SCALE GENOMIC DNA]</scope>
    <source>
        <strain evidence="2 3">Foug A</strain>
    </source>
</reference>
<dbReference type="Pfam" id="PF20236">
    <property type="entry name" value="DUF6593"/>
    <property type="match status" value="1"/>
</dbReference>
<gene>
    <name evidence="2" type="ORF">SCLCIDRAFT_140489</name>
</gene>
<dbReference type="STRING" id="1036808.A0A0C3CW22"/>
<organism evidence="2 3">
    <name type="scientific">Scleroderma citrinum Foug A</name>
    <dbReference type="NCBI Taxonomy" id="1036808"/>
    <lineage>
        <taxon>Eukaryota</taxon>
        <taxon>Fungi</taxon>
        <taxon>Dikarya</taxon>
        <taxon>Basidiomycota</taxon>
        <taxon>Agaricomycotina</taxon>
        <taxon>Agaricomycetes</taxon>
        <taxon>Agaricomycetidae</taxon>
        <taxon>Boletales</taxon>
        <taxon>Sclerodermatineae</taxon>
        <taxon>Sclerodermataceae</taxon>
        <taxon>Scleroderma</taxon>
    </lineage>
</organism>
<feature type="domain" description="DUF6593" evidence="1">
    <location>
        <begin position="2"/>
        <end position="71"/>
    </location>
</feature>
<proteinExistence type="predicted"/>
<feature type="non-terminal residue" evidence="2">
    <location>
        <position position="1"/>
    </location>
</feature>
<evidence type="ECO:0000259" key="1">
    <source>
        <dbReference type="Pfam" id="PF20236"/>
    </source>
</evidence>
<dbReference type="Proteomes" id="UP000053989">
    <property type="component" value="Unassembled WGS sequence"/>
</dbReference>
<evidence type="ECO:0000313" key="2">
    <source>
        <dbReference type="EMBL" id="KIM52760.1"/>
    </source>
</evidence>
<dbReference type="InParanoid" id="A0A0C3CW22"/>
<keyword evidence="3" id="KW-1185">Reference proteome</keyword>
<reference evidence="3" key="2">
    <citation type="submission" date="2015-01" db="EMBL/GenBank/DDBJ databases">
        <title>Evolutionary Origins and Diversification of the Mycorrhizal Mutualists.</title>
        <authorList>
            <consortium name="DOE Joint Genome Institute"/>
            <consortium name="Mycorrhizal Genomics Consortium"/>
            <person name="Kohler A."/>
            <person name="Kuo A."/>
            <person name="Nagy L.G."/>
            <person name="Floudas D."/>
            <person name="Copeland A."/>
            <person name="Barry K.W."/>
            <person name="Cichocki N."/>
            <person name="Veneault-Fourrey C."/>
            <person name="LaButti K."/>
            <person name="Lindquist E.A."/>
            <person name="Lipzen A."/>
            <person name="Lundell T."/>
            <person name="Morin E."/>
            <person name="Murat C."/>
            <person name="Riley R."/>
            <person name="Ohm R."/>
            <person name="Sun H."/>
            <person name="Tunlid A."/>
            <person name="Henrissat B."/>
            <person name="Grigoriev I.V."/>
            <person name="Hibbett D.S."/>
            <person name="Martin F."/>
        </authorList>
    </citation>
    <scope>NUCLEOTIDE SEQUENCE [LARGE SCALE GENOMIC DNA]</scope>
    <source>
        <strain evidence="3">Foug A</strain>
    </source>
</reference>
<dbReference type="OrthoDB" id="3360976at2759"/>
<sequence>RRTFTAPDGRSYKWVIDFSIVRVSMPVARSHRRSYGIIGSKQDPYLEIHPDLAHILDTVILTFIYVEKLRMDEDAAKYSA</sequence>
<dbReference type="HOGENOM" id="CLU_185707_0_0_1"/>
<accession>A0A0C3CW22</accession>
<name>A0A0C3CW22_9AGAM</name>
<dbReference type="AlphaFoldDB" id="A0A0C3CW22"/>
<evidence type="ECO:0000313" key="3">
    <source>
        <dbReference type="Proteomes" id="UP000053989"/>
    </source>
</evidence>
<dbReference type="EMBL" id="KN822201">
    <property type="protein sequence ID" value="KIM52760.1"/>
    <property type="molecule type" value="Genomic_DNA"/>
</dbReference>